<evidence type="ECO:0000313" key="2">
    <source>
        <dbReference type="Proteomes" id="UP001060919"/>
    </source>
</evidence>
<name>A0A916DWH3_9BACT</name>
<evidence type="ECO:0000313" key="1">
    <source>
        <dbReference type="EMBL" id="BDS15471.1"/>
    </source>
</evidence>
<sequence>MVQFNQRSVFSSFFAEDSLAYKPQIHKKANRKSIGLPSS</sequence>
<reference evidence="1" key="1">
    <citation type="submission" date="2022-09" db="EMBL/GenBank/DDBJ databases">
        <title>Aureispira anguillicida sp. nov., isolated from Leptocephalus of Japanese eel Anguilla japonica.</title>
        <authorList>
            <person name="Yuasa K."/>
            <person name="Mekata T."/>
            <person name="Ikunari K."/>
        </authorList>
    </citation>
    <scope>NUCLEOTIDE SEQUENCE</scope>
    <source>
        <strain evidence="1">EL160426</strain>
    </source>
</reference>
<keyword evidence="2" id="KW-1185">Reference proteome</keyword>
<gene>
    <name evidence="1" type="ORF">AsAng_0062550</name>
</gene>
<dbReference type="AlphaFoldDB" id="A0A916DWH3"/>
<protein>
    <submittedName>
        <fullName evidence="1">Uncharacterized protein</fullName>
    </submittedName>
</protein>
<dbReference type="EMBL" id="AP026867">
    <property type="protein sequence ID" value="BDS15471.1"/>
    <property type="molecule type" value="Genomic_DNA"/>
</dbReference>
<dbReference type="KEGG" id="aup:AsAng_0062550"/>
<accession>A0A916DWH3</accession>
<dbReference type="Proteomes" id="UP001060919">
    <property type="component" value="Chromosome"/>
</dbReference>
<proteinExistence type="predicted"/>
<organism evidence="1 2">
    <name type="scientific">Aureispira anguillae</name>
    <dbReference type="NCBI Taxonomy" id="2864201"/>
    <lineage>
        <taxon>Bacteria</taxon>
        <taxon>Pseudomonadati</taxon>
        <taxon>Bacteroidota</taxon>
        <taxon>Saprospiria</taxon>
        <taxon>Saprospirales</taxon>
        <taxon>Saprospiraceae</taxon>
        <taxon>Aureispira</taxon>
    </lineage>
</organism>